<keyword evidence="1 4" id="KW-0808">Transferase</keyword>
<keyword evidence="5" id="KW-1185">Reference proteome</keyword>
<dbReference type="InterPro" id="IPR036514">
    <property type="entry name" value="SGNH_hydro_sf"/>
</dbReference>
<sequence>MTSVTDTDSIALTDRVRARYGDAVHIGADCDIADDVDFVVDTDATITIGDRVSIRRGTTLQANTGGHITIGDDTALGENVVLSAMTRIHIGRGAGISNMVDIHDHNHRARTPDTLTPGEPITPWASGFDTAPVTIEPGAIVANKVSITAGVTIGQNARIGANAVVTASVPPNTTAVGAPARVTARHPGPLDPEHPRPQLRIGWFGTSLMEHYEAHNPRLAVQADLPEIGEQITVTEWRKRGYVHVLTTGWSTRYPWITFTTDNHGEGGATSRDVLTNLRAAVDAGGRWDLAVLGVGLNDVWRHHQGRMSEAVGIGEYDTNIRTALGLLSACARRIVVIGEPPIGWDPTIDVAAANGDLTEYNQRARRAAADHDAVFVDIWDDITYVATCFGWSPATPTAPAAEAPSVWADGVHLSEQGDETVRHITDQAITAHRVLDGLLTLDRLDRATAAREYAQ</sequence>
<dbReference type="RefSeq" id="WP_051047264.1">
    <property type="nucleotide sequence ID" value="NZ_QNRE01000016.1"/>
</dbReference>
<dbReference type="InterPro" id="IPR011004">
    <property type="entry name" value="Trimer_LpxA-like_sf"/>
</dbReference>
<dbReference type="Pfam" id="PF00132">
    <property type="entry name" value="Hexapep"/>
    <property type="match status" value="1"/>
</dbReference>
<protein>
    <submittedName>
        <fullName evidence="4">Acetyltransferase-like isoleucine patch superfamily enzyme</fullName>
    </submittedName>
</protein>
<dbReference type="CDD" id="cd00229">
    <property type="entry name" value="SGNH_hydrolase"/>
    <property type="match status" value="1"/>
</dbReference>
<dbReference type="InterPro" id="IPR051159">
    <property type="entry name" value="Hexapeptide_acetyltransf"/>
</dbReference>
<dbReference type="CDD" id="cd04647">
    <property type="entry name" value="LbH_MAT_like"/>
    <property type="match status" value="1"/>
</dbReference>
<dbReference type="Gene3D" id="2.160.10.10">
    <property type="entry name" value="Hexapeptide repeat proteins"/>
    <property type="match status" value="2"/>
</dbReference>
<name>A0A366D373_9NOCA</name>
<dbReference type="AlphaFoldDB" id="A0A366D373"/>
<dbReference type="GO" id="GO:0016740">
    <property type="term" value="F:transferase activity"/>
    <property type="evidence" value="ECO:0007669"/>
    <property type="project" value="UniProtKB-KW"/>
</dbReference>
<dbReference type="EMBL" id="QNRE01000016">
    <property type="protein sequence ID" value="RBO84513.1"/>
    <property type="molecule type" value="Genomic_DNA"/>
</dbReference>
<dbReference type="SUPFAM" id="SSF52266">
    <property type="entry name" value="SGNH hydrolase"/>
    <property type="match status" value="1"/>
</dbReference>
<keyword evidence="2" id="KW-0677">Repeat</keyword>
<organism evidence="4 5">
    <name type="scientific">Nocardia puris</name>
    <dbReference type="NCBI Taxonomy" id="208602"/>
    <lineage>
        <taxon>Bacteria</taxon>
        <taxon>Bacillati</taxon>
        <taxon>Actinomycetota</taxon>
        <taxon>Actinomycetes</taxon>
        <taxon>Mycobacteriales</taxon>
        <taxon>Nocardiaceae</taxon>
        <taxon>Nocardia</taxon>
    </lineage>
</organism>
<evidence type="ECO:0000313" key="5">
    <source>
        <dbReference type="Proteomes" id="UP000252586"/>
    </source>
</evidence>
<dbReference type="OrthoDB" id="9794725at2"/>
<dbReference type="InterPro" id="IPR013830">
    <property type="entry name" value="SGNH_hydro"/>
</dbReference>
<evidence type="ECO:0000256" key="1">
    <source>
        <dbReference type="ARBA" id="ARBA00022679"/>
    </source>
</evidence>
<dbReference type="Pfam" id="PF13472">
    <property type="entry name" value="Lipase_GDSL_2"/>
    <property type="match status" value="1"/>
</dbReference>
<proteinExistence type="predicted"/>
<dbReference type="InterPro" id="IPR001451">
    <property type="entry name" value="Hexapep"/>
</dbReference>
<dbReference type="Proteomes" id="UP000252586">
    <property type="component" value="Unassembled WGS sequence"/>
</dbReference>
<evidence type="ECO:0000256" key="2">
    <source>
        <dbReference type="ARBA" id="ARBA00022737"/>
    </source>
</evidence>
<feature type="domain" description="SGNH hydrolase-type esterase" evidence="3">
    <location>
        <begin position="235"/>
        <end position="419"/>
    </location>
</feature>
<comment type="caution">
    <text evidence="4">The sequence shown here is derived from an EMBL/GenBank/DDBJ whole genome shotgun (WGS) entry which is preliminary data.</text>
</comment>
<dbReference type="Gene3D" id="3.40.50.1110">
    <property type="entry name" value="SGNH hydrolase"/>
    <property type="match status" value="1"/>
</dbReference>
<dbReference type="STRING" id="1210090.GCA_001613185_03971"/>
<dbReference type="PANTHER" id="PTHR23416">
    <property type="entry name" value="SIALIC ACID SYNTHASE-RELATED"/>
    <property type="match status" value="1"/>
</dbReference>
<dbReference type="SUPFAM" id="SSF51161">
    <property type="entry name" value="Trimeric LpxA-like enzymes"/>
    <property type="match status" value="1"/>
</dbReference>
<gene>
    <name evidence="4" type="ORF">DFR74_11674</name>
</gene>
<reference evidence="4 5" key="1">
    <citation type="submission" date="2018-06" db="EMBL/GenBank/DDBJ databases">
        <title>Genomic Encyclopedia of Type Strains, Phase IV (KMG-IV): sequencing the most valuable type-strain genomes for metagenomic binning, comparative biology and taxonomic classification.</title>
        <authorList>
            <person name="Goeker M."/>
        </authorList>
    </citation>
    <scope>NUCLEOTIDE SEQUENCE [LARGE SCALE GENOMIC DNA]</scope>
    <source>
        <strain evidence="4 5">DSM 44599</strain>
    </source>
</reference>
<dbReference type="GeneID" id="80346329"/>
<evidence type="ECO:0000313" key="4">
    <source>
        <dbReference type="EMBL" id="RBO84513.1"/>
    </source>
</evidence>
<accession>A0A366D373</accession>
<evidence type="ECO:0000259" key="3">
    <source>
        <dbReference type="Pfam" id="PF13472"/>
    </source>
</evidence>
<dbReference type="InterPro" id="IPR018357">
    <property type="entry name" value="Hexapep_transf_CS"/>
</dbReference>
<dbReference type="PROSITE" id="PS00101">
    <property type="entry name" value="HEXAPEP_TRANSFERASES"/>
    <property type="match status" value="1"/>
</dbReference>